<protein>
    <submittedName>
        <fullName evidence="4">Amino acid ABC transporter substrate-binding protein</fullName>
    </submittedName>
</protein>
<dbReference type="PANTHER" id="PTHR35936">
    <property type="entry name" value="MEMBRANE-BOUND LYTIC MUREIN TRANSGLYCOSYLASE F"/>
    <property type="match status" value="1"/>
</dbReference>
<dbReference type="Proteomes" id="UP000186758">
    <property type="component" value="Unassembled WGS sequence"/>
</dbReference>
<reference evidence="4 5" key="1">
    <citation type="submission" date="2016-11" db="EMBL/GenBank/DDBJ databases">
        <title>Description of two novel members of the family Erysipelotrichaceae: Ileibacterium lipovorans gen. nov., sp. nov. and Dubosiella newyorkensis, gen. nov., sp. nov.</title>
        <authorList>
            <person name="Cox L.M."/>
            <person name="Sohn J."/>
            <person name="Tyrrell K.L."/>
            <person name="Citron D.M."/>
            <person name="Lawson P.A."/>
            <person name="Patel N.B."/>
            <person name="Iizumi T."/>
            <person name="Perez-Perez G.I."/>
            <person name="Goldstein E.J."/>
            <person name="Blaser M.J."/>
        </authorList>
    </citation>
    <scope>NUCLEOTIDE SEQUENCE [LARGE SCALE GENOMIC DNA]</scope>
    <source>
        <strain evidence="4 5">NYU-BL-K8</strain>
    </source>
</reference>
<dbReference type="PROSITE" id="PS51257">
    <property type="entry name" value="PROKAR_LIPOPROTEIN"/>
    <property type="match status" value="1"/>
</dbReference>
<sequence length="298" mass="32257">MKSGMKFRKMMMAAATGMMILAGCGSSKEASKTDTAESGKEVLKVGVECAYPPFNWTQTEETTTTGKKAEPIYGTSQYAYGYDVAVAQELAKALDMDLEVHKSEWASITQGLDAGDYDVIISGMGRTAKREQSYDFTDPYYYRTNCLVVKKGSGLEDVKGLSDLKGKNVTVTTQLGTGWVDLLDQIPDATLGANYETTSECFMAVNNGVADVVVVDEPTARAALATNPDLAIVTLDESDKFKNDEEMTNIGIAVRKGDEETLKKMIKGLEKIGLTSKEDMDKLMDEAFKDVPATSIGG</sequence>
<proteinExistence type="predicted"/>
<accession>A0A1Q9YN83</accession>
<dbReference type="EMBL" id="MPJZ01000010">
    <property type="protein sequence ID" value="OLU47182.1"/>
    <property type="molecule type" value="Genomic_DNA"/>
</dbReference>
<dbReference type="AlphaFoldDB" id="A0A1Q9YN83"/>
<dbReference type="SMART" id="SM00062">
    <property type="entry name" value="PBPb"/>
    <property type="match status" value="1"/>
</dbReference>
<evidence type="ECO:0000259" key="3">
    <source>
        <dbReference type="SMART" id="SM00062"/>
    </source>
</evidence>
<feature type="chain" id="PRO_5039561058" evidence="2">
    <location>
        <begin position="23"/>
        <end position="298"/>
    </location>
</feature>
<feature type="signal peptide" evidence="2">
    <location>
        <begin position="1"/>
        <end position="22"/>
    </location>
</feature>
<evidence type="ECO:0000313" key="4">
    <source>
        <dbReference type="EMBL" id="OLU47182.1"/>
    </source>
</evidence>
<organism evidence="4 5">
    <name type="scientific">Faecalibaculum rodentium</name>
    <dbReference type="NCBI Taxonomy" id="1702221"/>
    <lineage>
        <taxon>Bacteria</taxon>
        <taxon>Bacillati</taxon>
        <taxon>Bacillota</taxon>
        <taxon>Erysipelotrichia</taxon>
        <taxon>Erysipelotrichales</taxon>
        <taxon>Erysipelotrichaceae</taxon>
        <taxon>Faecalibaculum</taxon>
    </lineage>
</organism>
<gene>
    <name evidence="4" type="ORF">BO223_01150</name>
</gene>
<dbReference type="Gene3D" id="3.40.190.10">
    <property type="entry name" value="Periplasmic binding protein-like II"/>
    <property type="match status" value="2"/>
</dbReference>
<evidence type="ECO:0000313" key="5">
    <source>
        <dbReference type="Proteomes" id="UP000186758"/>
    </source>
</evidence>
<dbReference type="SUPFAM" id="SSF53850">
    <property type="entry name" value="Periplasmic binding protein-like II"/>
    <property type="match status" value="1"/>
</dbReference>
<comment type="caution">
    <text evidence="4">The sequence shown here is derived from an EMBL/GenBank/DDBJ whole genome shotgun (WGS) entry which is preliminary data.</text>
</comment>
<dbReference type="PANTHER" id="PTHR35936:SF19">
    <property type="entry name" value="AMINO-ACID-BINDING PROTEIN YXEM-RELATED"/>
    <property type="match status" value="1"/>
</dbReference>
<evidence type="ECO:0000256" key="1">
    <source>
        <dbReference type="ARBA" id="ARBA00022729"/>
    </source>
</evidence>
<dbReference type="Pfam" id="PF00497">
    <property type="entry name" value="SBP_bac_3"/>
    <property type="match status" value="1"/>
</dbReference>
<evidence type="ECO:0000256" key="2">
    <source>
        <dbReference type="SAM" id="SignalP"/>
    </source>
</evidence>
<feature type="domain" description="Solute-binding protein family 3/N-terminal" evidence="3">
    <location>
        <begin position="42"/>
        <end position="291"/>
    </location>
</feature>
<dbReference type="InterPro" id="IPR001638">
    <property type="entry name" value="Solute-binding_3/MltF_N"/>
</dbReference>
<name>A0A1Q9YN83_9FIRM</name>
<keyword evidence="1 2" id="KW-0732">Signal</keyword>